<comment type="caution">
    <text evidence="3">The sequence shown here is derived from an EMBL/GenBank/DDBJ whole genome shotgun (WGS) entry which is preliminary data.</text>
</comment>
<accession>A0A1F6P873</accession>
<proteinExistence type="predicted"/>
<keyword evidence="1" id="KW-1133">Transmembrane helix</keyword>
<reference evidence="3 4" key="1">
    <citation type="journal article" date="2016" name="Nat. Commun.">
        <title>Thousands of microbial genomes shed light on interconnected biogeochemical processes in an aquifer system.</title>
        <authorList>
            <person name="Anantharaman K."/>
            <person name="Brown C.T."/>
            <person name="Hug L.A."/>
            <person name="Sharon I."/>
            <person name="Castelle C.J."/>
            <person name="Probst A.J."/>
            <person name="Thomas B.C."/>
            <person name="Singh A."/>
            <person name="Wilkins M.J."/>
            <person name="Karaoz U."/>
            <person name="Brodie E.L."/>
            <person name="Williams K.H."/>
            <person name="Hubbard S.S."/>
            <person name="Banfield J.F."/>
        </authorList>
    </citation>
    <scope>NUCLEOTIDE SEQUENCE [LARGE SCALE GENOMIC DNA]</scope>
</reference>
<evidence type="ECO:0000259" key="2">
    <source>
        <dbReference type="Pfam" id="PF12229"/>
    </source>
</evidence>
<dbReference type="InterPro" id="IPR052913">
    <property type="entry name" value="Glycopeptide_resist_protein"/>
</dbReference>
<dbReference type="Proteomes" id="UP000176634">
    <property type="component" value="Unassembled WGS sequence"/>
</dbReference>
<dbReference type="Pfam" id="PF04294">
    <property type="entry name" value="VanW"/>
    <property type="match status" value="1"/>
</dbReference>
<dbReference type="Pfam" id="PF12229">
    <property type="entry name" value="PG_binding_4"/>
    <property type="match status" value="1"/>
</dbReference>
<dbReference type="PANTHER" id="PTHR35788:SF1">
    <property type="entry name" value="EXPORTED PROTEIN"/>
    <property type="match status" value="1"/>
</dbReference>
<dbReference type="STRING" id="1798705.A2563_05210"/>
<dbReference type="InterPro" id="IPR022029">
    <property type="entry name" value="YoaR-like_PG-bd"/>
</dbReference>
<feature type="transmembrane region" description="Helical" evidence="1">
    <location>
        <begin position="21"/>
        <end position="45"/>
    </location>
</feature>
<dbReference type="InterPro" id="IPR007391">
    <property type="entry name" value="Vancomycin_resist_VanW"/>
</dbReference>
<keyword evidence="1" id="KW-0472">Membrane</keyword>
<evidence type="ECO:0000313" key="3">
    <source>
        <dbReference type="EMBL" id="OGH92352.1"/>
    </source>
</evidence>
<dbReference type="PANTHER" id="PTHR35788">
    <property type="entry name" value="EXPORTED PROTEIN-RELATED"/>
    <property type="match status" value="1"/>
</dbReference>
<organism evidence="3 4">
    <name type="scientific">Candidatus Magasanikbacteria bacterium RIFOXYD1_FULL_40_23</name>
    <dbReference type="NCBI Taxonomy" id="1798705"/>
    <lineage>
        <taxon>Bacteria</taxon>
        <taxon>Candidatus Magasanikiibacteriota</taxon>
    </lineage>
</organism>
<sequence>MEEENQQSTPNFSKVVRSKNAIIGAGAFLFLVLVFFGGASIYNLLYKNKIFPGIYVGSHHMGGLTKLEAKDFMENFNNRIAKESLDFSFVKENKINNFKLSPISTDDSSVEMVKINSDSSTDSLLSVGRSGNFFKNLWQPLYIRLFSEHVARADVVVEDRFVSSLKGYMSDFGDKPRNANIKITDLATLAYVIEEEKSGLIFDYDEVVNKLQNQLASLALGTVAINTKEFKPDVFVADLSALVPKLSEILRYGNLGLNYTDPQTGAKRDWSIGPIVYVEWLEVRKENGEPIFALNEEKVKFYLETLRPFINSPAQDAKFVMENDRVQEFQANQSGLSLNEEKTYKDLDSVFKERNYRPAELSKTVTVSVDIVQPNVLISDVNNLGIMGVVGVGYSTFKDSHTNRIKNIANAVKRLNGILIKPGEEFSANKYAGPYTAENGFLPEMVIKGREIKPEIGGGMCQIGTTLFRTAMNSGMPISERRNHSLVVSYYADPVNGNPGTDATLYEPNVDFKFINDTGGYLLLQTSIDYKKQELVFTFWGKSDGRKGSYTHPEVTKWIPAGEPQEIIVTTLKPGERKCQNAFRGAVTSFTYTIINSSSEKIERVFDSYYRPLPQICMVGAPLASTSTPNASGMPLEVGDSF</sequence>
<name>A0A1F6P873_9BACT</name>
<protein>
    <recommendedName>
        <fullName evidence="2">YoaR-like putative peptidoglycan binding domain-containing protein</fullName>
    </recommendedName>
</protein>
<evidence type="ECO:0000256" key="1">
    <source>
        <dbReference type="SAM" id="Phobius"/>
    </source>
</evidence>
<dbReference type="AlphaFoldDB" id="A0A1F6P873"/>
<keyword evidence="1" id="KW-0812">Transmembrane</keyword>
<evidence type="ECO:0000313" key="4">
    <source>
        <dbReference type="Proteomes" id="UP000176634"/>
    </source>
</evidence>
<feature type="domain" description="YoaR-like putative peptidoglycan binding" evidence="2">
    <location>
        <begin position="281"/>
        <end position="354"/>
    </location>
</feature>
<dbReference type="EMBL" id="MFRA01000006">
    <property type="protein sequence ID" value="OGH92352.1"/>
    <property type="molecule type" value="Genomic_DNA"/>
</dbReference>
<gene>
    <name evidence="3" type="ORF">A2563_05210</name>
</gene>